<dbReference type="InterPro" id="IPR032821">
    <property type="entry name" value="PKS_assoc"/>
</dbReference>
<reference evidence="10 11" key="1">
    <citation type="journal article" date="2020" name="Phytopathology">
        <title>Genome Sequence Resources of Colletotrichum truncatum, C. plurivorum, C. musicola, and C. sojae: Four Species Pathogenic to Soybean (Glycine max).</title>
        <authorList>
            <person name="Rogerio F."/>
            <person name="Boufleur T.R."/>
            <person name="Ciampi-Guillardi M."/>
            <person name="Sukno S.A."/>
            <person name="Thon M.R."/>
            <person name="Massola Junior N.S."/>
            <person name="Baroncelli R."/>
        </authorList>
    </citation>
    <scope>NUCLEOTIDE SEQUENCE [LARGE SCALE GENOMIC DNA]</scope>
    <source>
        <strain evidence="10 11">LFN0009</strain>
    </source>
</reference>
<evidence type="ECO:0000256" key="6">
    <source>
        <dbReference type="PROSITE-ProRule" id="PRU01363"/>
    </source>
</evidence>
<feature type="domain" description="Ketosynthase family 3 (KS3)" evidence="8">
    <location>
        <begin position="9"/>
        <end position="434"/>
    </location>
</feature>
<dbReference type="SMART" id="SM00829">
    <property type="entry name" value="PKS_ER"/>
    <property type="match status" value="1"/>
</dbReference>
<evidence type="ECO:0000259" key="7">
    <source>
        <dbReference type="PROSITE" id="PS50075"/>
    </source>
</evidence>
<dbReference type="SUPFAM" id="SSF51735">
    <property type="entry name" value="NAD(P)-binding Rossmann-fold domains"/>
    <property type="match status" value="2"/>
</dbReference>
<keyword evidence="11" id="KW-1185">Reference proteome</keyword>
<dbReference type="InterPro" id="IPR014031">
    <property type="entry name" value="Ketoacyl_synth_C"/>
</dbReference>
<dbReference type="Gene3D" id="3.10.129.110">
    <property type="entry name" value="Polyketide synthase dehydratase"/>
    <property type="match status" value="1"/>
</dbReference>
<dbReference type="InterPro" id="IPR049551">
    <property type="entry name" value="PKS_DH_C"/>
</dbReference>
<dbReference type="InterPro" id="IPR020807">
    <property type="entry name" value="PKS_DH"/>
</dbReference>
<dbReference type="Pfam" id="PF08659">
    <property type="entry name" value="KR"/>
    <property type="match status" value="1"/>
</dbReference>
<dbReference type="Proteomes" id="UP000652219">
    <property type="component" value="Unassembled WGS sequence"/>
</dbReference>
<dbReference type="SMART" id="SM00827">
    <property type="entry name" value="PKS_AT"/>
    <property type="match status" value="1"/>
</dbReference>
<dbReference type="GO" id="GO:0004312">
    <property type="term" value="F:fatty acid synthase activity"/>
    <property type="evidence" value="ECO:0007669"/>
    <property type="project" value="TreeGrafter"/>
</dbReference>
<dbReference type="InterPro" id="IPR020841">
    <property type="entry name" value="PKS_Beta-ketoAc_synthase_dom"/>
</dbReference>
<dbReference type="InterPro" id="IPR011032">
    <property type="entry name" value="GroES-like_sf"/>
</dbReference>
<dbReference type="Gene3D" id="3.30.70.3290">
    <property type="match status" value="1"/>
</dbReference>
<dbReference type="Pfam" id="PF08240">
    <property type="entry name" value="ADH_N"/>
    <property type="match status" value="1"/>
</dbReference>
<dbReference type="InterPro" id="IPR014043">
    <property type="entry name" value="Acyl_transferase_dom"/>
</dbReference>
<dbReference type="InterPro" id="IPR016035">
    <property type="entry name" value="Acyl_Trfase/lysoPLipase"/>
</dbReference>
<dbReference type="SUPFAM" id="SSF55048">
    <property type="entry name" value="Probable ACP-binding domain of malonyl-CoA ACP transacylase"/>
    <property type="match status" value="1"/>
</dbReference>
<feature type="active site" description="Proton donor; for dehydratase activity" evidence="6">
    <location>
        <position position="1157"/>
    </location>
</feature>
<dbReference type="InterPro" id="IPR001227">
    <property type="entry name" value="Ac_transferase_dom_sf"/>
</dbReference>
<keyword evidence="3" id="KW-0808">Transferase</keyword>
<dbReference type="SMART" id="SM00822">
    <property type="entry name" value="PKS_KR"/>
    <property type="match status" value="1"/>
</dbReference>
<dbReference type="InterPro" id="IPR042104">
    <property type="entry name" value="PKS_dehydratase_sf"/>
</dbReference>
<dbReference type="InterPro" id="IPR036736">
    <property type="entry name" value="ACP-like_sf"/>
</dbReference>
<dbReference type="InterPro" id="IPR009081">
    <property type="entry name" value="PP-bd_ACP"/>
</dbReference>
<dbReference type="Pfam" id="PF16197">
    <property type="entry name" value="KAsynt_C_assoc"/>
    <property type="match status" value="1"/>
</dbReference>
<dbReference type="SMART" id="SM00825">
    <property type="entry name" value="PKS_KS"/>
    <property type="match status" value="1"/>
</dbReference>
<sequence length="2370" mass="256179">MPSTGIEERIPIAIVGIGCRFPGDAASPSKFWELLKNGKDAYSPSSDRWNSDAFHHPNSKDRVNTLATKGGHFLKQDPYVFDASFFNITAAEAAAFDPKQRIMMEVAYEALENAGMPLQKVAGSQTACYIGSSTSDYRDMVTRDFANWPKYYILGNCEEMISNRISHFLDIHGPSATIQTACSSSLVATHLACQSLLSGESEMAIAGGVGLVLTPDGNIQLANLTFLNPEGHSRSFDADAGGYGRGEGAGALVLKRLDKALQDGDPIRAVIRASGVNSDGWTQGVTMPSGEAQAALIKYVYESNGLDYSSTQYVEAHGTGTKAGDPQEAGAIHRTIGSGASKSRKLWIGSLKPNIGHLEAAAGVAGIIKGVLSLENGFIPPNIYYNKPNPKIPFDKWNMAVPTKLTPWPMCKTKRMSVSGFGMGGTNGHVVLEAFNPDHWKSLLLPNGAAYEEPRAKKRLFTFSSHDQAGFKRLGETLADHLDGLGPAASSPEFLAEFAHTLAVARSGLSWRASCVAETAADLRHQLTSGIAEKPTRAPEGGPPRIGFIFTGQGAQWAGMGAELLDSHPVFRDSVARSAAFLASMGCDWDPATELRRPAAESRLKNPEISQPICTVLQIALVDELRSWGVTPSRVAGHSSGEIGAAYCAGALTHRDAIAVAYFRGKASSGLVGLKGGMMAIGCSFKEARELLASLSSHLSGVATVACVNSPSSVTLSGDIAALEQLRGFCEKQKVFARMLQVDVAYHSSHMQGAAADYASLIADIEPKSSETEEVTMVSSVTGNETAPELLGSYYWVRNLVSPVLFEQAVKELVSPTATGENTVDMLIELGPHSALGGPIEQILSHHGISGVDYKSVLTRLKSAVDTSLQLGAELFAQGVPVNVQRVNGDDHCKLFTNLPPYPWNHSKIFRCDSRIAKELLAQKFPTRSLLGAPVPMMDETQQVWRSFLRLEDEPWLRGHMVGSTVLLPGAGMTSIVLEASRQLVAPGKTARAFRLRDVSLFAAMALPEGVATEVIVHMRPHLSSTLGSTPAAWWEFTMSSCVGGDQLRDNCRGLMTIDYAEDTSVQMADEDAAIGASRVQDYYRVHKECTLEYAKEDFYNHMNKAAWKYGEAFQGVQNCRVGDGQSTFEVRVTDIGETFSKGQLERPFLIHGATLDAVFQSWLSSTWKGGAEGGFVFTKPFVPVHFTELEVLVDIPGNVGDILPGLCLSERFGFNDLSADMFMFDSNVSKPYLVVRDFRVSELYMDDGGKGGEQSNEVDPTDITSEVRWNYALDVMEPEEVNRVVSSIEPSKRLAEIIRMALHLNAAASLLHVVPDHDAVANSVISELPEGTVRGNQVRYAVAHASGSKTADHGSVIGEMFEVGNSDAPLPENVTPADILVIPASVDTVDNLDQVLERVLSVTKPEAAVVATAKNKSVAAVLEAKGFRLVTSIEKDGHLALYKGSKTTSPDSNGRVNNTASDRQAVLLVPTAQSAVSKDFTRSFQLDLVAKGYSVSTRTLADGPKDDVPETEHLVSLLELEQPLLDDLKEDQYEVIKALSLAYQRLLWITCGDNPSFGVIDGLSRCIESEIAGTRFQVLHLSQATGLQHGPSLATRILTSEVTKDDEFHERDGTLQVTRIYRSLEENESIKHHLEDSTRLSPIGPEEDLRLSIDRPGLLDTLQFMDDDRLAAPLADHEVEIKVKATGLNFRDVMAAMGLIPMSVLGQEGSGVVLRVGRDAGRFKVGDRVGFLGVGTHATRIRVDHRIVSRIPDSMSFEEAAGLPVALTTAYHALVNLGRLTKGKSVLIHAAAGGVGQAAVQVALHLGLTIYMTVGSEDKRRLLIDTYGLPEAHIFNSRDASFAKSVKRVTGGRGVDCVLNSLSGELLRTSWECLATFGTFVEIGLRDILDNTRLDMRPFGKSTTFTFFNQFTLYEEDPAALGAILDEAFKLVHQGTLRAPSPLTVTPVGQAGDAFRTIQQGKHRGKMVLSFTDDAPAPVLRKAADSLRLDPDVTYLLVGGLGGLGRSLARQFVSCGARNIAFLSRSGNGTPEAEALLDELTRMGAKARAYRGDVSDRASFLTALDDCGRELPPIRGVVQMAMALRDIVFEKMSYDWWRTGLRPKVQGTWNLHEYFNHDRPLDFFIICSSISGMYGYPSQAQYSAGNTYQDTLARYRRAQGLKAVSVNLGIMRDVGVLAEQGATGNFLLWEETLGIREPAFHALFKGLINRQKSDDPASWPPAQVTTGLGTADIMAAHGLDQPGYFGISRFGPLAVTSTDAGGAGGAGKSDSVSVASRLAEASSREQALEIITDALVKKVADILLMPPSEVDPGRPMYRYGVDSLVALEVRNWITREMQATVALLEVLAAVPMEVFAARIADKSKLVALD</sequence>
<keyword evidence="5" id="KW-0511">Multifunctional enzyme</keyword>
<gene>
    <name evidence="10" type="ORF">CSOJ01_04267</name>
</gene>
<evidence type="ECO:0000313" key="10">
    <source>
        <dbReference type="EMBL" id="KAF6814034.1"/>
    </source>
</evidence>
<dbReference type="SUPFAM" id="SSF52151">
    <property type="entry name" value="FabD/lysophospholipase-like"/>
    <property type="match status" value="1"/>
</dbReference>
<keyword evidence="4" id="KW-0560">Oxidoreductase</keyword>
<proteinExistence type="predicted"/>
<evidence type="ECO:0000256" key="2">
    <source>
        <dbReference type="ARBA" id="ARBA00022553"/>
    </source>
</evidence>
<dbReference type="InterPro" id="IPR013154">
    <property type="entry name" value="ADH-like_N"/>
</dbReference>
<dbReference type="PROSITE" id="PS00012">
    <property type="entry name" value="PHOSPHOPANTETHEINE"/>
    <property type="match status" value="1"/>
</dbReference>
<dbReference type="Gene3D" id="3.40.47.10">
    <property type="match status" value="1"/>
</dbReference>
<dbReference type="GO" id="GO:0031177">
    <property type="term" value="F:phosphopantetheine binding"/>
    <property type="evidence" value="ECO:0007669"/>
    <property type="project" value="InterPro"/>
</dbReference>
<feature type="region of interest" description="C-terminal hotdog fold" evidence="6">
    <location>
        <begin position="1091"/>
        <end position="1250"/>
    </location>
</feature>
<dbReference type="GO" id="GO:0006633">
    <property type="term" value="P:fatty acid biosynthetic process"/>
    <property type="evidence" value="ECO:0007669"/>
    <property type="project" value="TreeGrafter"/>
</dbReference>
<dbReference type="EMBL" id="WIGN01000047">
    <property type="protein sequence ID" value="KAF6814034.1"/>
    <property type="molecule type" value="Genomic_DNA"/>
</dbReference>
<dbReference type="FunFam" id="3.40.50.720:FF:000209">
    <property type="entry name" value="Polyketide synthase Pks12"/>
    <property type="match status" value="1"/>
</dbReference>
<dbReference type="GO" id="GO:0044550">
    <property type="term" value="P:secondary metabolite biosynthetic process"/>
    <property type="evidence" value="ECO:0007669"/>
    <property type="project" value="TreeGrafter"/>
</dbReference>
<dbReference type="SUPFAM" id="SSF53901">
    <property type="entry name" value="Thiolase-like"/>
    <property type="match status" value="1"/>
</dbReference>
<dbReference type="SUPFAM" id="SSF47336">
    <property type="entry name" value="ACP-like"/>
    <property type="match status" value="1"/>
</dbReference>
<dbReference type="InterPro" id="IPR014030">
    <property type="entry name" value="Ketoacyl_synth_N"/>
</dbReference>
<keyword evidence="1" id="KW-0596">Phosphopantetheine</keyword>
<dbReference type="CDD" id="cd00833">
    <property type="entry name" value="PKS"/>
    <property type="match status" value="1"/>
</dbReference>
<dbReference type="GO" id="GO:0016491">
    <property type="term" value="F:oxidoreductase activity"/>
    <property type="evidence" value="ECO:0007669"/>
    <property type="project" value="UniProtKB-KW"/>
</dbReference>
<evidence type="ECO:0000313" key="11">
    <source>
        <dbReference type="Proteomes" id="UP000652219"/>
    </source>
</evidence>
<dbReference type="GO" id="GO:1901336">
    <property type="term" value="P:lactone biosynthetic process"/>
    <property type="evidence" value="ECO:0007669"/>
    <property type="project" value="UniProtKB-ARBA"/>
</dbReference>
<dbReference type="InterPro" id="IPR006162">
    <property type="entry name" value="Ppantetheine_attach_site"/>
</dbReference>
<accession>A0A8H6JIV5</accession>
<dbReference type="InterPro" id="IPR016039">
    <property type="entry name" value="Thiolase-like"/>
</dbReference>
<dbReference type="Gene3D" id="1.10.1200.10">
    <property type="entry name" value="ACP-like"/>
    <property type="match status" value="1"/>
</dbReference>
<feature type="region of interest" description="N-terminal hotdog fold" evidence="6">
    <location>
        <begin position="928"/>
        <end position="1063"/>
    </location>
</feature>
<dbReference type="Gene3D" id="3.40.50.720">
    <property type="entry name" value="NAD(P)-binding Rossmann-like Domain"/>
    <property type="match status" value="1"/>
</dbReference>
<dbReference type="SMART" id="SM00826">
    <property type="entry name" value="PKS_DH"/>
    <property type="match status" value="1"/>
</dbReference>
<dbReference type="InterPro" id="IPR020806">
    <property type="entry name" value="PKS_PP-bd"/>
</dbReference>
<dbReference type="InterPro" id="IPR020843">
    <property type="entry name" value="ER"/>
</dbReference>
<dbReference type="PANTHER" id="PTHR43775:SF29">
    <property type="entry name" value="ASPERFURANONE POLYKETIDE SYNTHASE AFOG-RELATED"/>
    <property type="match status" value="1"/>
</dbReference>
<evidence type="ECO:0000259" key="8">
    <source>
        <dbReference type="PROSITE" id="PS52004"/>
    </source>
</evidence>
<dbReference type="Pfam" id="PF14765">
    <property type="entry name" value="PS-DH"/>
    <property type="match status" value="1"/>
</dbReference>
<dbReference type="Gene3D" id="3.40.366.10">
    <property type="entry name" value="Malonyl-Coenzyme A Acyl Carrier Protein, domain 2"/>
    <property type="match status" value="1"/>
</dbReference>
<dbReference type="SUPFAM" id="SSF50129">
    <property type="entry name" value="GroES-like"/>
    <property type="match status" value="1"/>
</dbReference>
<evidence type="ECO:0000256" key="3">
    <source>
        <dbReference type="ARBA" id="ARBA00022679"/>
    </source>
</evidence>
<dbReference type="Pfam" id="PF00698">
    <property type="entry name" value="Acyl_transf_1"/>
    <property type="match status" value="1"/>
</dbReference>
<organism evidence="10 11">
    <name type="scientific">Colletotrichum sojae</name>
    <dbReference type="NCBI Taxonomy" id="2175907"/>
    <lineage>
        <taxon>Eukaryota</taxon>
        <taxon>Fungi</taxon>
        <taxon>Dikarya</taxon>
        <taxon>Ascomycota</taxon>
        <taxon>Pezizomycotina</taxon>
        <taxon>Sordariomycetes</taxon>
        <taxon>Hypocreomycetidae</taxon>
        <taxon>Glomerellales</taxon>
        <taxon>Glomerellaceae</taxon>
        <taxon>Colletotrichum</taxon>
        <taxon>Colletotrichum orchidearum species complex</taxon>
    </lineage>
</organism>
<evidence type="ECO:0000256" key="4">
    <source>
        <dbReference type="ARBA" id="ARBA00023002"/>
    </source>
</evidence>
<dbReference type="InterPro" id="IPR016036">
    <property type="entry name" value="Malonyl_transacylase_ACP-bd"/>
</dbReference>
<keyword evidence="2" id="KW-0597">Phosphoprotein</keyword>
<dbReference type="InterPro" id="IPR013968">
    <property type="entry name" value="PKS_KR"/>
</dbReference>
<dbReference type="Pfam" id="PF23297">
    <property type="entry name" value="ACP_SdgA_C"/>
    <property type="match status" value="1"/>
</dbReference>
<dbReference type="InterPro" id="IPR050091">
    <property type="entry name" value="PKS_NRPS_Biosynth_Enz"/>
</dbReference>
<dbReference type="CDD" id="cd05195">
    <property type="entry name" value="enoyl_red"/>
    <property type="match status" value="1"/>
</dbReference>
<evidence type="ECO:0000256" key="1">
    <source>
        <dbReference type="ARBA" id="ARBA00022450"/>
    </source>
</evidence>
<dbReference type="PROSITE" id="PS50075">
    <property type="entry name" value="CARRIER"/>
    <property type="match status" value="1"/>
</dbReference>
<dbReference type="SMART" id="SM00823">
    <property type="entry name" value="PKS_PP"/>
    <property type="match status" value="1"/>
</dbReference>
<feature type="domain" description="Carrier" evidence="7">
    <location>
        <begin position="2287"/>
        <end position="2364"/>
    </location>
</feature>
<protein>
    <submittedName>
        <fullName evidence="10">Uncharacterized protein</fullName>
    </submittedName>
</protein>
<evidence type="ECO:0000256" key="5">
    <source>
        <dbReference type="ARBA" id="ARBA00023268"/>
    </source>
</evidence>
<name>A0A8H6JIV5_9PEZI</name>
<dbReference type="PROSITE" id="PS52004">
    <property type="entry name" value="KS3_2"/>
    <property type="match status" value="1"/>
</dbReference>
<dbReference type="InterPro" id="IPR049900">
    <property type="entry name" value="PKS_mFAS_DH"/>
</dbReference>
<comment type="caution">
    <text evidence="10">The sequence shown here is derived from an EMBL/GenBank/DDBJ whole genome shotgun (WGS) entry which is preliminary data.</text>
</comment>
<dbReference type="InterPro" id="IPR057326">
    <property type="entry name" value="KR_dom"/>
</dbReference>
<feature type="active site" description="Proton acceptor; for dehydratase activity" evidence="6">
    <location>
        <position position="960"/>
    </location>
</feature>
<evidence type="ECO:0000259" key="9">
    <source>
        <dbReference type="PROSITE" id="PS52019"/>
    </source>
</evidence>
<feature type="domain" description="PKS/mFAS DH" evidence="9">
    <location>
        <begin position="928"/>
        <end position="1250"/>
    </location>
</feature>
<dbReference type="PANTHER" id="PTHR43775">
    <property type="entry name" value="FATTY ACID SYNTHASE"/>
    <property type="match status" value="1"/>
</dbReference>
<dbReference type="Pfam" id="PF00109">
    <property type="entry name" value="ketoacyl-synt"/>
    <property type="match status" value="1"/>
</dbReference>
<dbReference type="Pfam" id="PF02801">
    <property type="entry name" value="Ketoacyl-synt_C"/>
    <property type="match status" value="1"/>
</dbReference>
<dbReference type="Gene3D" id="3.90.180.10">
    <property type="entry name" value="Medium-chain alcohol dehydrogenases, catalytic domain"/>
    <property type="match status" value="1"/>
</dbReference>
<dbReference type="InterPro" id="IPR049552">
    <property type="entry name" value="PKS_DH_N"/>
</dbReference>
<dbReference type="PROSITE" id="PS52019">
    <property type="entry name" value="PKS_MFAS_DH"/>
    <property type="match status" value="1"/>
</dbReference>
<dbReference type="Pfam" id="PF13602">
    <property type="entry name" value="ADH_zinc_N_2"/>
    <property type="match status" value="1"/>
</dbReference>
<dbReference type="Pfam" id="PF21089">
    <property type="entry name" value="PKS_DH_N"/>
    <property type="match status" value="1"/>
</dbReference>
<dbReference type="InterPro" id="IPR036291">
    <property type="entry name" value="NAD(P)-bd_dom_sf"/>
</dbReference>